<keyword evidence="6 8" id="KW-0472">Membrane</keyword>
<comment type="subcellular location">
    <subcellularLocation>
        <location evidence="1">Cell membrane</location>
        <topology evidence="1">Multi-pass membrane protein</topology>
    </subcellularLocation>
</comment>
<accession>A0A9Q3ULV7</accession>
<keyword evidence="3" id="KW-1003">Cell membrane</keyword>
<comment type="caution">
    <text evidence="14">The sequence shown here is derived from an EMBL/GenBank/DDBJ whole genome shotgun (WGS) entry which is preliminary data.</text>
</comment>
<dbReference type="RefSeq" id="WP_228232663.1">
    <property type="nucleotide sequence ID" value="NZ_JAJGNA010000002.1"/>
</dbReference>
<feature type="transmembrane region" description="Helical" evidence="8">
    <location>
        <begin position="437"/>
        <end position="459"/>
    </location>
</feature>
<dbReference type="GO" id="GO:0008381">
    <property type="term" value="F:mechanosensitive monoatomic ion channel activity"/>
    <property type="evidence" value="ECO:0007669"/>
    <property type="project" value="InterPro"/>
</dbReference>
<reference evidence="14" key="1">
    <citation type="submission" date="2021-10" db="EMBL/GenBank/DDBJ databases">
        <title>The diversity and Nitrogen Metabolism of Culturable Nitrate-Utilizing Bacteria Within the Oxygen Minimum Zone of the Changjiang (Yangtze River)Estuary.</title>
        <authorList>
            <person name="Zhang D."/>
            <person name="Zheng J."/>
            <person name="Liu S."/>
            <person name="He W."/>
        </authorList>
    </citation>
    <scope>NUCLEOTIDE SEQUENCE</scope>
    <source>
        <strain evidence="14">FXH-223</strain>
    </source>
</reference>
<dbReference type="Gene3D" id="1.10.287.1260">
    <property type="match status" value="1"/>
</dbReference>
<dbReference type="EMBL" id="JAJGNA010000002">
    <property type="protein sequence ID" value="MCC4307408.1"/>
    <property type="molecule type" value="Genomic_DNA"/>
</dbReference>
<dbReference type="SUPFAM" id="SSF82689">
    <property type="entry name" value="Mechanosensitive channel protein MscS (YggB), C-terminal domain"/>
    <property type="match status" value="1"/>
</dbReference>
<feature type="domain" description="Mechanosensitive ion channel transmembrane helices 2/3" evidence="12">
    <location>
        <begin position="534"/>
        <end position="574"/>
    </location>
</feature>
<evidence type="ECO:0000259" key="11">
    <source>
        <dbReference type="Pfam" id="PF21082"/>
    </source>
</evidence>
<dbReference type="InterPro" id="IPR006685">
    <property type="entry name" value="MscS_channel_2nd"/>
</dbReference>
<feature type="region of interest" description="Disordered" evidence="7">
    <location>
        <begin position="67"/>
        <end position="95"/>
    </location>
</feature>
<dbReference type="Pfam" id="PF21088">
    <property type="entry name" value="MS_channel_1st"/>
    <property type="match status" value="1"/>
</dbReference>
<dbReference type="InterPro" id="IPR045276">
    <property type="entry name" value="YbiO_bact"/>
</dbReference>
<dbReference type="PANTHER" id="PTHR30460:SF0">
    <property type="entry name" value="MODERATE CONDUCTANCE MECHANOSENSITIVE CHANNEL YBIO"/>
    <property type="match status" value="1"/>
</dbReference>
<feature type="domain" description="Mechanosensitive ion channel MscS" evidence="10">
    <location>
        <begin position="576"/>
        <end position="640"/>
    </location>
</feature>
<proteinExistence type="inferred from homology"/>
<evidence type="ECO:0000259" key="12">
    <source>
        <dbReference type="Pfam" id="PF21088"/>
    </source>
</evidence>
<evidence type="ECO:0000256" key="2">
    <source>
        <dbReference type="ARBA" id="ARBA00008017"/>
    </source>
</evidence>
<protein>
    <submittedName>
        <fullName evidence="14">Mechanosensitive ion channel</fullName>
    </submittedName>
</protein>
<dbReference type="SUPFAM" id="SSF82861">
    <property type="entry name" value="Mechanosensitive channel protein MscS (YggB), transmembrane region"/>
    <property type="match status" value="1"/>
</dbReference>
<evidence type="ECO:0000256" key="4">
    <source>
        <dbReference type="ARBA" id="ARBA00022692"/>
    </source>
</evidence>
<dbReference type="Proteomes" id="UP001108027">
    <property type="component" value="Unassembled WGS sequence"/>
</dbReference>
<feature type="compositionally biased region" description="Pro residues" evidence="7">
    <location>
        <begin position="75"/>
        <end position="86"/>
    </location>
</feature>
<dbReference type="InterPro" id="IPR023408">
    <property type="entry name" value="MscS_beta-dom_sf"/>
</dbReference>
<feature type="transmembrane region" description="Helical" evidence="8">
    <location>
        <begin position="198"/>
        <end position="221"/>
    </location>
</feature>
<dbReference type="AlphaFoldDB" id="A0A9Q3ULV7"/>
<comment type="similarity">
    <text evidence="2">Belongs to the MscS (TC 1.A.23) family.</text>
</comment>
<feature type="transmembrane region" description="Helical" evidence="8">
    <location>
        <begin position="152"/>
        <end position="177"/>
    </location>
</feature>
<dbReference type="GO" id="GO:0005886">
    <property type="term" value="C:plasma membrane"/>
    <property type="evidence" value="ECO:0007669"/>
    <property type="project" value="UniProtKB-SubCell"/>
</dbReference>
<dbReference type="InterPro" id="IPR011066">
    <property type="entry name" value="MscS_channel_C_sf"/>
</dbReference>
<evidence type="ECO:0000259" key="13">
    <source>
        <dbReference type="Pfam" id="PF25392"/>
    </source>
</evidence>
<organism evidence="14 15">
    <name type="scientific">Alloalcanivorax marinus</name>
    <dbReference type="NCBI Taxonomy" id="1177169"/>
    <lineage>
        <taxon>Bacteria</taxon>
        <taxon>Pseudomonadati</taxon>
        <taxon>Pseudomonadota</taxon>
        <taxon>Gammaproteobacteria</taxon>
        <taxon>Oceanospirillales</taxon>
        <taxon>Alcanivoracaceae</taxon>
        <taxon>Alloalcanivorax</taxon>
    </lineage>
</organism>
<feature type="transmembrane region" description="Helical" evidence="8">
    <location>
        <begin position="241"/>
        <end position="262"/>
    </location>
</feature>
<evidence type="ECO:0000256" key="5">
    <source>
        <dbReference type="ARBA" id="ARBA00022989"/>
    </source>
</evidence>
<evidence type="ECO:0000313" key="15">
    <source>
        <dbReference type="Proteomes" id="UP001108027"/>
    </source>
</evidence>
<dbReference type="Pfam" id="PF25392">
    <property type="entry name" value="MS_channel_TM1"/>
    <property type="match status" value="1"/>
</dbReference>
<dbReference type="Gene3D" id="2.30.30.60">
    <property type="match status" value="1"/>
</dbReference>
<feature type="transmembrane region" description="Helical" evidence="8">
    <location>
        <begin position="527"/>
        <end position="549"/>
    </location>
</feature>
<dbReference type="InterPro" id="IPR049278">
    <property type="entry name" value="MS_channel_C"/>
</dbReference>
<feature type="transmembrane region" description="Helical" evidence="8">
    <location>
        <begin position="285"/>
        <end position="306"/>
    </location>
</feature>
<feature type="signal peptide" evidence="9">
    <location>
        <begin position="1"/>
        <end position="28"/>
    </location>
</feature>
<evidence type="ECO:0000256" key="1">
    <source>
        <dbReference type="ARBA" id="ARBA00004651"/>
    </source>
</evidence>
<name>A0A9Q3ULV7_9GAMM</name>
<dbReference type="PANTHER" id="PTHR30460">
    <property type="entry name" value="MODERATE CONDUCTANCE MECHANOSENSITIVE CHANNEL YBIO"/>
    <property type="match status" value="1"/>
</dbReference>
<evidence type="ECO:0000256" key="3">
    <source>
        <dbReference type="ARBA" id="ARBA00022475"/>
    </source>
</evidence>
<feature type="domain" description="Moderate conductance mechanosensitive channel YbiO-like transmembrane helix 1" evidence="13">
    <location>
        <begin position="394"/>
        <end position="472"/>
    </location>
</feature>
<evidence type="ECO:0000313" key="14">
    <source>
        <dbReference type="EMBL" id="MCC4307408.1"/>
    </source>
</evidence>
<keyword evidence="4 8" id="KW-0812">Transmembrane</keyword>
<gene>
    <name evidence="14" type="ORF">LL252_02395</name>
</gene>
<feature type="transmembrane region" description="Helical" evidence="8">
    <location>
        <begin position="364"/>
        <end position="382"/>
    </location>
</feature>
<keyword evidence="15" id="KW-1185">Reference proteome</keyword>
<feature type="transmembrane region" description="Helical" evidence="8">
    <location>
        <begin position="388"/>
        <end position="416"/>
    </location>
</feature>
<dbReference type="InterPro" id="IPR049142">
    <property type="entry name" value="MS_channel_1st"/>
</dbReference>
<dbReference type="InterPro" id="IPR057485">
    <property type="entry name" value="YbiO-like_TM1"/>
</dbReference>
<feature type="domain" description="Mechanosensitive ion channel MscS C-terminal" evidence="11">
    <location>
        <begin position="649"/>
        <end position="732"/>
    </location>
</feature>
<dbReference type="Gene3D" id="3.30.70.100">
    <property type="match status" value="1"/>
</dbReference>
<feature type="transmembrane region" description="Helical" evidence="8">
    <location>
        <begin position="555"/>
        <end position="573"/>
    </location>
</feature>
<evidence type="ECO:0000256" key="6">
    <source>
        <dbReference type="ARBA" id="ARBA00023136"/>
    </source>
</evidence>
<evidence type="ECO:0000256" key="7">
    <source>
        <dbReference type="SAM" id="MobiDB-lite"/>
    </source>
</evidence>
<dbReference type="Pfam" id="PF00924">
    <property type="entry name" value="MS_channel_2nd"/>
    <property type="match status" value="1"/>
</dbReference>
<evidence type="ECO:0000256" key="9">
    <source>
        <dbReference type="SAM" id="SignalP"/>
    </source>
</evidence>
<evidence type="ECO:0000256" key="8">
    <source>
        <dbReference type="SAM" id="Phobius"/>
    </source>
</evidence>
<sequence length="775" mass="81624">MPKQRFAYSGLAGLLTLLVLLFAPPALAQENNGASGEPAYGTLADLLENESSRNALIEELRGLEAARAGGEKATPPAPVEGAPPPEQIAADAPSGQRPEQVSFARRMAATTGHLLANVGDQFTALGVALGGIFGVDAAEADTGGMASVDSEALGAAAINLAILVIATFVVFFVLRAIAKPSFRALSGWALRGSEKFAMLRTIVAVAVAAFVDVVVVALAYLAGGAVSSALVNNVDADATRLALFLNAFLVVELFKAGLRMLFSSGYEGLRLVPVSADQAGYCNRFLANLAGFIGYGMLVLVPVLNFNLSPSLGAAVGTIIMLLALIYAVIVILKKRTVLRDRLFARAEQTTGPGRVLLRLLGRLWHVLALAYAFLVFAVTVINPDTALPFVASATLLTVVYAGVGMLVSVILTQLIGKEIQFSEQLNQSMPRLQSRVNTYVPTGLKVIRALILILVVVLSLDAWEVYDLAAWYATEAGVAVVSAIVDILLILLVAAGVWIGLASLLEHKFSPREGADPAAAARAETLLGLFHTALAIALIIMTTMIVLSEIGIDIAPLIAGAGVLGLAIGFGAQKLVQDVITGVFIQLENAINTGDFVSAGGNSGTVERVGIRSVAMRDLSGTYHIVPFSAVGAVSNYTREFGNHVGEYGIAYRESIDDAITQLEAAFEELKEGPMKDNILAPMTVAGVTALADSSVNIRVVIKASPGMQWAVGRAYNRLVKKYFDQAGIEIPFPHTTLYFGEDKDGKAPPAYIKVLNDERVVDTQDGKGNEPAG</sequence>
<keyword evidence="9" id="KW-0732">Signal</keyword>
<dbReference type="Pfam" id="PF21082">
    <property type="entry name" value="MS_channel_3rd"/>
    <property type="match status" value="1"/>
</dbReference>
<dbReference type="SUPFAM" id="SSF50182">
    <property type="entry name" value="Sm-like ribonucleoproteins"/>
    <property type="match status" value="1"/>
</dbReference>
<feature type="transmembrane region" description="Helical" evidence="8">
    <location>
        <begin position="312"/>
        <end position="333"/>
    </location>
</feature>
<feature type="transmembrane region" description="Helical" evidence="8">
    <location>
        <begin position="479"/>
        <end position="506"/>
    </location>
</feature>
<evidence type="ECO:0000259" key="10">
    <source>
        <dbReference type="Pfam" id="PF00924"/>
    </source>
</evidence>
<keyword evidence="5 8" id="KW-1133">Transmembrane helix</keyword>
<dbReference type="InterPro" id="IPR011014">
    <property type="entry name" value="MscS_channel_TM-2"/>
</dbReference>
<feature type="chain" id="PRO_5040285157" evidence="9">
    <location>
        <begin position="29"/>
        <end position="775"/>
    </location>
</feature>
<dbReference type="InterPro" id="IPR010920">
    <property type="entry name" value="LSM_dom_sf"/>
</dbReference>